<dbReference type="Ensembl" id="ENSCWAT00000005535.1">
    <property type="protein sequence ID" value="ENSCWAP00000005113.1"/>
    <property type="gene ID" value="ENSCWAG00000003959.1"/>
</dbReference>
<dbReference type="GO" id="GO:0006487">
    <property type="term" value="P:protein N-linked glycosylation"/>
    <property type="evidence" value="ECO:0007669"/>
    <property type="project" value="UniProtKB-UniRule"/>
</dbReference>
<evidence type="ECO:0000256" key="2">
    <source>
        <dbReference type="ARBA" id="ARBA00009825"/>
    </source>
</evidence>
<comment type="function">
    <text evidence="6">Subunit of the oligosaccharyl transferase (OST) complex that catalyzes the initial transfer of a defined glycan (Glc(3)Man(9)GlcNAc(2) in eukaryotes) from the lipid carrier dolichol-pyrophosphate to an asparagine residue within an Asn-X-Ser/Thr consensus motif in nascent polypeptide chains, the first step in protein N-glycosylation. N-glycosylation occurs cotranslationally and the complex associates with the Sec61 complex at the channel-forming translocon complex that mediates protein translocation across the endoplasmic reticulum (ER). All subunits are required for a maximal enzyme activity.</text>
</comment>
<evidence type="ECO:0000256" key="4">
    <source>
        <dbReference type="ARBA" id="ARBA00022989"/>
    </source>
</evidence>
<accession>A0A8C3YCS0</accession>
<protein>
    <recommendedName>
        <fullName evidence="6">Dolichyl-diphosphooligosaccharide-protein glycosyltransferase subunit TMEM258</fullName>
    </recommendedName>
    <alternativeName>
        <fullName evidence="6">Transmembrane protein 258</fullName>
    </alternativeName>
</protein>
<sequence>VELEARSRHTSLVTLAVLLRLAGLLLATGMFLPAWFFLRELTSTKDIQVIYAELLTSLVASQLTGFGVLFLLLWVGIHV</sequence>
<dbReference type="Proteomes" id="UP000694540">
    <property type="component" value="Unplaced"/>
</dbReference>
<dbReference type="Pfam" id="PF05251">
    <property type="entry name" value="Ost5"/>
    <property type="match status" value="1"/>
</dbReference>
<dbReference type="GeneTree" id="ENSGT00390000010089"/>
<proteinExistence type="inferred from homology"/>
<evidence type="ECO:0000313" key="8">
    <source>
        <dbReference type="Proteomes" id="UP000694540"/>
    </source>
</evidence>
<feature type="transmembrane region" description="Helical" evidence="6">
    <location>
        <begin position="12"/>
        <end position="38"/>
    </location>
</feature>
<evidence type="ECO:0000313" key="7">
    <source>
        <dbReference type="Ensembl" id="ENSCWAP00000005113.1"/>
    </source>
</evidence>
<keyword evidence="8" id="KW-1185">Reference proteome</keyword>
<evidence type="ECO:0000256" key="3">
    <source>
        <dbReference type="ARBA" id="ARBA00022692"/>
    </source>
</evidence>
<keyword evidence="5 6" id="KW-0472">Membrane</keyword>
<keyword evidence="3 6" id="KW-0812">Transmembrane</keyword>
<reference evidence="7" key="1">
    <citation type="submission" date="2025-08" db="UniProtKB">
        <authorList>
            <consortium name="Ensembl"/>
        </authorList>
    </citation>
    <scope>IDENTIFICATION</scope>
</reference>
<dbReference type="PANTHER" id="PTHR13636">
    <property type="entry name" value="TRANSMEMBRANE PROTEIN 258"/>
    <property type="match status" value="1"/>
</dbReference>
<dbReference type="InterPro" id="IPR007915">
    <property type="entry name" value="TMEM258/Ost5"/>
</dbReference>
<evidence type="ECO:0000256" key="5">
    <source>
        <dbReference type="ARBA" id="ARBA00023136"/>
    </source>
</evidence>
<keyword evidence="4 6" id="KW-1133">Transmembrane helix</keyword>
<name>A0A8C3YCS0_9CETA</name>
<comment type="subcellular location">
    <subcellularLocation>
        <location evidence="1 6">Membrane</location>
        <topology evidence="1 6">Multi-pass membrane protein</topology>
    </subcellularLocation>
</comment>
<feature type="transmembrane region" description="Helical" evidence="6">
    <location>
        <begin position="50"/>
        <end position="77"/>
    </location>
</feature>
<dbReference type="GO" id="GO:0008250">
    <property type="term" value="C:oligosaccharyltransferase complex"/>
    <property type="evidence" value="ECO:0007669"/>
    <property type="project" value="UniProtKB-UniRule"/>
</dbReference>
<dbReference type="AlphaFoldDB" id="A0A8C3YCS0"/>
<comment type="similarity">
    <text evidence="2 6">Belongs to the OST5 family.</text>
</comment>
<reference evidence="7" key="2">
    <citation type="submission" date="2025-09" db="UniProtKB">
        <authorList>
            <consortium name="Ensembl"/>
        </authorList>
    </citation>
    <scope>IDENTIFICATION</scope>
</reference>
<comment type="subunit">
    <text evidence="6">Component of the oligosaccharyltransferase (OST) complex.</text>
</comment>
<organism evidence="7 8">
    <name type="scientific">Catagonus wagneri</name>
    <name type="common">Chacoan peccary</name>
    <dbReference type="NCBI Taxonomy" id="51154"/>
    <lineage>
        <taxon>Eukaryota</taxon>
        <taxon>Metazoa</taxon>
        <taxon>Chordata</taxon>
        <taxon>Craniata</taxon>
        <taxon>Vertebrata</taxon>
        <taxon>Euteleostomi</taxon>
        <taxon>Mammalia</taxon>
        <taxon>Eutheria</taxon>
        <taxon>Laurasiatheria</taxon>
        <taxon>Artiodactyla</taxon>
        <taxon>Suina</taxon>
        <taxon>Tayassuidae</taxon>
        <taxon>Catagonus</taxon>
    </lineage>
</organism>
<evidence type="ECO:0000256" key="1">
    <source>
        <dbReference type="ARBA" id="ARBA00004141"/>
    </source>
</evidence>
<evidence type="ECO:0000256" key="6">
    <source>
        <dbReference type="RuleBase" id="RU367008"/>
    </source>
</evidence>